<reference evidence="1" key="2">
    <citation type="submission" date="2020-09" db="EMBL/GenBank/DDBJ databases">
        <authorList>
            <person name="Sun Q."/>
            <person name="Zhou Y."/>
        </authorList>
    </citation>
    <scope>NUCLEOTIDE SEQUENCE</scope>
    <source>
        <strain evidence="1">CGMCC 4.7430</strain>
    </source>
</reference>
<protein>
    <submittedName>
        <fullName evidence="1">Uncharacterized protein</fullName>
    </submittedName>
</protein>
<accession>A0A918E3K7</accession>
<dbReference type="Proteomes" id="UP000660745">
    <property type="component" value="Unassembled WGS sequence"/>
</dbReference>
<name>A0A918E3K7_9ACTN</name>
<organism evidence="1 2">
    <name type="scientific">Nonomuraea glycinis</name>
    <dbReference type="NCBI Taxonomy" id="2047744"/>
    <lineage>
        <taxon>Bacteria</taxon>
        <taxon>Bacillati</taxon>
        <taxon>Actinomycetota</taxon>
        <taxon>Actinomycetes</taxon>
        <taxon>Streptosporangiales</taxon>
        <taxon>Streptosporangiaceae</taxon>
        <taxon>Nonomuraea</taxon>
    </lineage>
</organism>
<sequence>MHPQQGMKGLIVWEYDLTSNDIDQRLVPYLRQCLKKACTDADGVAWSAFEGAFHFDHLFTEDVAEQIYGYCMSDSDPVVVWHSETLESDRWKRCISDVRLAVYRDFL</sequence>
<keyword evidence="2" id="KW-1185">Reference proteome</keyword>
<proteinExistence type="predicted"/>
<comment type="caution">
    <text evidence="1">The sequence shown here is derived from an EMBL/GenBank/DDBJ whole genome shotgun (WGS) entry which is preliminary data.</text>
</comment>
<reference evidence="1" key="1">
    <citation type="journal article" date="2014" name="Int. J. Syst. Evol. Microbiol.">
        <title>Complete genome sequence of Corynebacterium casei LMG S-19264T (=DSM 44701T), isolated from a smear-ripened cheese.</title>
        <authorList>
            <consortium name="US DOE Joint Genome Institute (JGI-PGF)"/>
            <person name="Walter F."/>
            <person name="Albersmeier A."/>
            <person name="Kalinowski J."/>
            <person name="Ruckert C."/>
        </authorList>
    </citation>
    <scope>NUCLEOTIDE SEQUENCE</scope>
    <source>
        <strain evidence="1">CGMCC 4.7430</strain>
    </source>
</reference>
<gene>
    <name evidence="1" type="ORF">GCM10012278_09030</name>
</gene>
<dbReference type="EMBL" id="BMNK01000001">
    <property type="protein sequence ID" value="GGP02309.1"/>
    <property type="molecule type" value="Genomic_DNA"/>
</dbReference>
<evidence type="ECO:0000313" key="1">
    <source>
        <dbReference type="EMBL" id="GGP02309.1"/>
    </source>
</evidence>
<dbReference type="AlphaFoldDB" id="A0A918E3K7"/>
<evidence type="ECO:0000313" key="2">
    <source>
        <dbReference type="Proteomes" id="UP000660745"/>
    </source>
</evidence>